<evidence type="ECO:0000313" key="4">
    <source>
        <dbReference type="Proteomes" id="UP001465976"/>
    </source>
</evidence>
<keyword evidence="1" id="KW-0175">Coiled coil</keyword>
<evidence type="ECO:0000256" key="1">
    <source>
        <dbReference type="SAM" id="Coils"/>
    </source>
</evidence>
<feature type="region of interest" description="Disordered" evidence="2">
    <location>
        <begin position="702"/>
        <end position="795"/>
    </location>
</feature>
<dbReference type="Proteomes" id="UP001465976">
    <property type="component" value="Unassembled WGS sequence"/>
</dbReference>
<proteinExistence type="predicted"/>
<evidence type="ECO:0000313" key="3">
    <source>
        <dbReference type="EMBL" id="KAL0575072.1"/>
    </source>
</evidence>
<dbReference type="EMBL" id="JBAHYK010000339">
    <property type="protein sequence ID" value="KAL0575072.1"/>
    <property type="molecule type" value="Genomic_DNA"/>
</dbReference>
<reference evidence="3 4" key="1">
    <citation type="submission" date="2024-02" db="EMBL/GenBank/DDBJ databases">
        <title>A draft genome for the cacao thread blight pathogen Marasmius crinis-equi.</title>
        <authorList>
            <person name="Cohen S.P."/>
            <person name="Baruah I.K."/>
            <person name="Amoako-Attah I."/>
            <person name="Bukari Y."/>
            <person name="Meinhardt L.W."/>
            <person name="Bailey B.A."/>
        </authorList>
    </citation>
    <scope>NUCLEOTIDE SEQUENCE [LARGE SCALE GENOMIC DNA]</scope>
    <source>
        <strain evidence="3 4">GH-76</strain>
    </source>
</reference>
<accession>A0ABR3FIA3</accession>
<name>A0ABR3FIA3_9AGAR</name>
<protein>
    <submittedName>
        <fullName evidence="3">Uncharacterized protein</fullName>
    </submittedName>
</protein>
<organism evidence="3 4">
    <name type="scientific">Marasmius crinis-equi</name>
    <dbReference type="NCBI Taxonomy" id="585013"/>
    <lineage>
        <taxon>Eukaryota</taxon>
        <taxon>Fungi</taxon>
        <taxon>Dikarya</taxon>
        <taxon>Basidiomycota</taxon>
        <taxon>Agaricomycotina</taxon>
        <taxon>Agaricomycetes</taxon>
        <taxon>Agaricomycetidae</taxon>
        <taxon>Agaricales</taxon>
        <taxon>Marasmiineae</taxon>
        <taxon>Marasmiaceae</taxon>
        <taxon>Marasmius</taxon>
    </lineage>
</organism>
<feature type="region of interest" description="Disordered" evidence="2">
    <location>
        <begin position="1258"/>
        <end position="1304"/>
    </location>
</feature>
<gene>
    <name evidence="3" type="ORF">V5O48_006891</name>
</gene>
<sequence length="1304" mass="145200">MLGGVYESTATSARVVFFADQCSLLAAEGRYACFACSRLRVPVERVKKQASGSAGTLRHNQCSHVQLVSRIEKRDERAKKQSLEMLSVKRKLQRTSAKKKDLEELKSFIRDNDVPAVTRLLSQCASDGIGVKKTIERMSMAVRGEYHSHKYTQLDIDLGTLAYLVGGGALAYAFNKSAQSLPGLSTIREHRLEFALSISVNLRDLGLDVELNIESLFSPKSWGREPKTQKAGHSLSLDEIALEERPFYLALKDILGGLCREHTKHLDLVVGNALDNILAAAEAVFGPDPVAHLAKEATVAAISSLSRDGYYAKPVLVSPTCKTVCTEDSVYIITQIIKAWKESPYGEAMHGPLWFIASDGDSKRRAALYIICMTHELSKTDPLYKLLERLTGLNKFTSDGGITMDFDFKHLFKRICTLLCSKEGMLVNSTVVNKHLLSEWLLRLENVSQLLAYRLLNPKDAQSVPRAIDLMKLVKELRNVPSRNPSEDSTSVALRLFGEIIHELLQPFVSPALSLTEQVQHLLTLALILFAIFDEHGTAFMSNQLFGDLQAMVKNTVFYVARAQLLNPDHEVFFTLLGDDVLETLFGLVRMLGGHSPNCDGKELAERLSRAMNIKDIYERNPELEKKAVRLSMTRSRDADHLRPRNWKGNVTASSCNLAACYDFAIKHATEILAKYGIKKDFEGLFGCEGVDLMRPPCTKGSYPGLSKDHDRSMDHSSTEAPADAQPSDTHHGNTTPPATNPTDPPCPSHESDPKSNPIEMEGSRTIPQPRHGSTTQIVESGDATPGGQPSLDDTHQYNNVVEELVRREEASILGDNPRLHNSETGEHSVWMLIEEKPCHKWTIIRIVFSAKDGYDRRKSTDRILRVRCYSIGGERWEVNVDGSHIPDDDRFTFGDLFVTLLHIPGASVCLAVMQTTAMRSQDISVPALSRKELVLPKSNCVLSGQVLSLVPLRDATDDVDDQNFPVGDWVWDGEYVAFNPSVKKNAAVPATLSQKALVISIHGSMIIPVADEADTLSASTLPRSSVRCQQGFEKTWSLPQDFLRDCATELWESARRQKYLSKIPAVGQPIFGNFPYKNDKESLFFSTVGMNMKDDGQRCTICEVFVEPKLRQKHAAQHILRARRGVEDPSAKKNLSENPCGFCAGPSSINQCRVDLRKKKTVSTCPQAYDFQYAAASTFKPTSPCTNVPIPCPLCPSKSGPDQWKYNMIHHLQQTHPTWKEMVTEEFKESIRITKNEEMALGIPEDKIPADYLAQDPSSPHTVLKRRAIYTPGTPNTVRTRERGKKSRSGEEERVPDESLMLA</sequence>
<feature type="coiled-coil region" evidence="1">
    <location>
        <begin position="85"/>
        <end position="112"/>
    </location>
</feature>
<evidence type="ECO:0000256" key="2">
    <source>
        <dbReference type="SAM" id="MobiDB-lite"/>
    </source>
</evidence>
<keyword evidence="4" id="KW-1185">Reference proteome</keyword>
<feature type="compositionally biased region" description="Basic and acidic residues" evidence="2">
    <location>
        <begin position="707"/>
        <end position="718"/>
    </location>
</feature>
<comment type="caution">
    <text evidence="3">The sequence shown here is derived from an EMBL/GenBank/DDBJ whole genome shotgun (WGS) entry which is preliminary data.</text>
</comment>
<feature type="compositionally biased region" description="Pro residues" evidence="2">
    <location>
        <begin position="739"/>
        <end position="748"/>
    </location>
</feature>
<feature type="compositionally biased region" description="Basic and acidic residues" evidence="2">
    <location>
        <begin position="1289"/>
        <end position="1298"/>
    </location>
</feature>